<evidence type="ECO:0000313" key="2">
    <source>
        <dbReference type="Proteomes" id="UP000183832"/>
    </source>
</evidence>
<evidence type="ECO:0000313" key="1">
    <source>
        <dbReference type="EMBL" id="CRK94205.1"/>
    </source>
</evidence>
<sequence>MKLLTSHEAKDANARSATMNFISEIDSIVKVDLKHFNLQSKAELKTSKKAHFSDLDSNQSKPIAFDLLLNNFMPKILLSFFIFYPNQSTNQR</sequence>
<dbReference type="EMBL" id="CVRI01000038">
    <property type="protein sequence ID" value="CRK94205.1"/>
    <property type="molecule type" value="Genomic_DNA"/>
</dbReference>
<protein>
    <submittedName>
        <fullName evidence="1">CLUMA_CG007721, isoform A</fullName>
    </submittedName>
</protein>
<proteinExistence type="predicted"/>
<reference evidence="1 2" key="1">
    <citation type="submission" date="2015-04" db="EMBL/GenBank/DDBJ databases">
        <authorList>
            <person name="Syromyatnikov M.Y."/>
            <person name="Popov V.N."/>
        </authorList>
    </citation>
    <scope>NUCLEOTIDE SEQUENCE [LARGE SCALE GENOMIC DNA]</scope>
</reference>
<dbReference type="AlphaFoldDB" id="A0A1J1I1P2"/>
<dbReference type="Proteomes" id="UP000183832">
    <property type="component" value="Unassembled WGS sequence"/>
</dbReference>
<name>A0A1J1I1P2_9DIPT</name>
<organism evidence="1 2">
    <name type="scientific">Clunio marinus</name>
    <dbReference type="NCBI Taxonomy" id="568069"/>
    <lineage>
        <taxon>Eukaryota</taxon>
        <taxon>Metazoa</taxon>
        <taxon>Ecdysozoa</taxon>
        <taxon>Arthropoda</taxon>
        <taxon>Hexapoda</taxon>
        <taxon>Insecta</taxon>
        <taxon>Pterygota</taxon>
        <taxon>Neoptera</taxon>
        <taxon>Endopterygota</taxon>
        <taxon>Diptera</taxon>
        <taxon>Nematocera</taxon>
        <taxon>Chironomoidea</taxon>
        <taxon>Chironomidae</taxon>
        <taxon>Clunio</taxon>
    </lineage>
</organism>
<keyword evidence="2" id="KW-1185">Reference proteome</keyword>
<gene>
    <name evidence="1" type="ORF">CLUMA_CG007721</name>
</gene>
<accession>A0A1J1I1P2</accession>